<dbReference type="AlphaFoldDB" id="A0A7K8QZK8"/>
<evidence type="ECO:0000256" key="1">
    <source>
        <dbReference type="ARBA" id="ARBA00008295"/>
    </source>
</evidence>
<name>A0A7K8QZK8_9PASS</name>
<dbReference type="InterPro" id="IPR004031">
    <property type="entry name" value="PMP22/EMP/MP20/Claudin"/>
</dbReference>
<evidence type="ECO:0000256" key="3">
    <source>
        <dbReference type="ARBA" id="ARBA00022475"/>
    </source>
</evidence>
<feature type="transmembrane region" description="Helical" evidence="8">
    <location>
        <begin position="81"/>
        <end position="105"/>
    </location>
</feature>
<dbReference type="FunFam" id="1.20.140.150:FF:000001">
    <property type="entry name" value="Claudin"/>
    <property type="match status" value="1"/>
</dbReference>
<evidence type="ECO:0000313" key="10">
    <source>
        <dbReference type="EMBL" id="NXF11083.1"/>
    </source>
</evidence>
<dbReference type="GO" id="GO:0005923">
    <property type="term" value="C:bicellular tight junction"/>
    <property type="evidence" value="ECO:0007669"/>
    <property type="project" value="UniProtKB-SubCell"/>
</dbReference>
<comment type="caution">
    <text evidence="10">The sequence shown here is derived from an EMBL/GenBank/DDBJ whole genome shotgun (WGS) entry which is preliminary data.</text>
</comment>
<feature type="compositionally biased region" description="Low complexity" evidence="9">
    <location>
        <begin position="212"/>
        <end position="224"/>
    </location>
</feature>
<protein>
    <recommendedName>
        <fullName evidence="8">Claudin</fullName>
    </recommendedName>
</protein>
<comment type="function">
    <text evidence="8">Claudins function as major constituents of the tight junction complexes that regulate the permeability of epithelia.</text>
</comment>
<feature type="transmembrane region" description="Helical" evidence="8">
    <location>
        <begin position="117"/>
        <end position="145"/>
    </location>
</feature>
<evidence type="ECO:0000313" key="11">
    <source>
        <dbReference type="Proteomes" id="UP000567624"/>
    </source>
</evidence>
<dbReference type="PRINTS" id="PR01077">
    <property type="entry name" value="CLAUDIN"/>
</dbReference>
<keyword evidence="2 8" id="KW-0796">Tight junction</keyword>
<feature type="non-terminal residue" evidence="10">
    <location>
        <position position="1"/>
    </location>
</feature>
<dbReference type="PANTHER" id="PTHR12002">
    <property type="entry name" value="CLAUDIN"/>
    <property type="match status" value="1"/>
</dbReference>
<comment type="similarity">
    <text evidence="1 8">Belongs to the claudin family.</text>
</comment>
<feature type="non-terminal residue" evidence="10">
    <location>
        <position position="224"/>
    </location>
</feature>
<evidence type="ECO:0000256" key="9">
    <source>
        <dbReference type="SAM" id="MobiDB-lite"/>
    </source>
</evidence>
<evidence type="ECO:0000256" key="2">
    <source>
        <dbReference type="ARBA" id="ARBA00022427"/>
    </source>
</evidence>
<evidence type="ECO:0000256" key="5">
    <source>
        <dbReference type="ARBA" id="ARBA00022949"/>
    </source>
</evidence>
<sequence length="224" mass="24373">MLGRALQVAGLLLGALGTLGTFAVTAMPQWRVSAFIEHNIIVFETIWEGLWMHCIRQVNIRMQCKAYDSVLALAPELQASRGLMCAGSGLSLLALVVAMAGMRCTQCPWSPWQAKGCILLAAGLLFILSGVVELVPICWVANSIISDFYNPVVNVAQKRELGEALYLGWGASFCLMAAGATFCCSSRCAENPRSYRYSSPTQHPDHSQCLHSSTQSSYSKSQYV</sequence>
<dbReference type="Proteomes" id="UP000567624">
    <property type="component" value="Unassembled WGS sequence"/>
</dbReference>
<feature type="region of interest" description="Disordered" evidence="9">
    <location>
        <begin position="199"/>
        <end position="224"/>
    </location>
</feature>
<dbReference type="Gene3D" id="1.20.140.150">
    <property type="match status" value="1"/>
</dbReference>
<dbReference type="EMBL" id="VWYW01000619">
    <property type="protein sequence ID" value="NXF11083.1"/>
    <property type="molecule type" value="Genomic_DNA"/>
</dbReference>
<keyword evidence="5 8" id="KW-0965">Cell junction</keyword>
<keyword evidence="3 8" id="KW-1003">Cell membrane</keyword>
<dbReference type="InterPro" id="IPR017974">
    <property type="entry name" value="Claudin_CS"/>
</dbReference>
<dbReference type="InterPro" id="IPR006187">
    <property type="entry name" value="Claudin"/>
</dbReference>
<evidence type="ECO:0000256" key="7">
    <source>
        <dbReference type="ARBA" id="ARBA00023136"/>
    </source>
</evidence>
<dbReference type="Pfam" id="PF00822">
    <property type="entry name" value="PMP22_Claudin"/>
    <property type="match status" value="1"/>
</dbReference>
<evidence type="ECO:0000256" key="6">
    <source>
        <dbReference type="ARBA" id="ARBA00022989"/>
    </source>
</evidence>
<dbReference type="PROSITE" id="PS01346">
    <property type="entry name" value="CLAUDIN"/>
    <property type="match status" value="1"/>
</dbReference>
<feature type="transmembrane region" description="Helical" evidence="8">
    <location>
        <begin position="165"/>
        <end position="184"/>
    </location>
</feature>
<comment type="subcellular location">
    <subcellularLocation>
        <location evidence="8">Cell junction</location>
        <location evidence="8">Tight junction</location>
    </subcellularLocation>
    <subcellularLocation>
        <location evidence="8">Cell membrane</location>
        <topology evidence="8">Multi-pass membrane protein</topology>
    </subcellularLocation>
</comment>
<evidence type="ECO:0000256" key="4">
    <source>
        <dbReference type="ARBA" id="ARBA00022692"/>
    </source>
</evidence>
<organism evidence="10 11">
    <name type="scientific">Smithornis capensis</name>
    <dbReference type="NCBI Taxonomy" id="363769"/>
    <lineage>
        <taxon>Eukaryota</taxon>
        <taxon>Metazoa</taxon>
        <taxon>Chordata</taxon>
        <taxon>Craniata</taxon>
        <taxon>Vertebrata</taxon>
        <taxon>Euteleostomi</taxon>
        <taxon>Archelosauria</taxon>
        <taxon>Archosauria</taxon>
        <taxon>Dinosauria</taxon>
        <taxon>Saurischia</taxon>
        <taxon>Theropoda</taxon>
        <taxon>Coelurosauria</taxon>
        <taxon>Aves</taxon>
        <taxon>Neognathae</taxon>
        <taxon>Neoaves</taxon>
        <taxon>Telluraves</taxon>
        <taxon>Australaves</taxon>
        <taxon>Passeriformes</taxon>
        <taxon>Eurylaimidae</taxon>
        <taxon>Smithornis</taxon>
    </lineage>
</organism>
<proteinExistence type="inferred from homology"/>
<gene>
    <name evidence="10" type="primary">Cldn8_0</name>
    <name evidence="10" type="ORF">SMICAP_R14100</name>
</gene>
<keyword evidence="4 8" id="KW-0812">Transmembrane</keyword>
<keyword evidence="7 8" id="KW-0472">Membrane</keyword>
<comment type="caution">
    <text evidence="8">Lacks conserved residue(s) required for the propagation of feature annotation.</text>
</comment>
<evidence type="ECO:0000256" key="8">
    <source>
        <dbReference type="RuleBase" id="RU060637"/>
    </source>
</evidence>
<dbReference type="GO" id="GO:0005886">
    <property type="term" value="C:plasma membrane"/>
    <property type="evidence" value="ECO:0007669"/>
    <property type="project" value="UniProtKB-SubCell"/>
</dbReference>
<keyword evidence="11" id="KW-1185">Reference proteome</keyword>
<accession>A0A7K8QZK8</accession>
<keyword evidence="6 8" id="KW-1133">Transmembrane helix</keyword>
<dbReference type="GO" id="GO:0005198">
    <property type="term" value="F:structural molecule activity"/>
    <property type="evidence" value="ECO:0007669"/>
    <property type="project" value="InterPro"/>
</dbReference>
<reference evidence="10 11" key="1">
    <citation type="submission" date="2019-09" db="EMBL/GenBank/DDBJ databases">
        <title>Bird 10,000 Genomes (B10K) Project - Family phase.</title>
        <authorList>
            <person name="Zhang G."/>
        </authorList>
    </citation>
    <scope>NUCLEOTIDE SEQUENCE [LARGE SCALE GENOMIC DNA]</scope>
    <source>
        <strain evidence="10">B10K-CU-031-20</strain>
    </source>
</reference>